<accession>A0ABD3HFU8</accession>
<sequence>MMLTPDPESNGLRPRGGPHLLPALRRAAQGLRPCGGPEGPRAALRRGRWPSAGSCGPAQGRKGPWRPCGGPEGPRVALSRGRWPSAGPRRTSRPCIGASASPLRRPDSLEPEMQQKLLHAIQTEDRMDERLNAKKAKLAELERFVALEERLLEVTARRRKEEEHRLETLGANVYQPRLVDPRSLRRKTLILAFDGLLVSIRTSA</sequence>
<protein>
    <submittedName>
        <fullName evidence="2">Uncharacterized protein</fullName>
    </submittedName>
</protein>
<organism evidence="2 3">
    <name type="scientific">Riccia sorocarpa</name>
    <dbReference type="NCBI Taxonomy" id="122646"/>
    <lineage>
        <taxon>Eukaryota</taxon>
        <taxon>Viridiplantae</taxon>
        <taxon>Streptophyta</taxon>
        <taxon>Embryophyta</taxon>
        <taxon>Marchantiophyta</taxon>
        <taxon>Marchantiopsida</taxon>
        <taxon>Marchantiidae</taxon>
        <taxon>Marchantiales</taxon>
        <taxon>Ricciaceae</taxon>
        <taxon>Riccia</taxon>
    </lineage>
</organism>
<dbReference type="Proteomes" id="UP001633002">
    <property type="component" value="Unassembled WGS sequence"/>
</dbReference>
<proteinExistence type="predicted"/>
<keyword evidence="3" id="KW-1185">Reference proteome</keyword>
<comment type="caution">
    <text evidence="2">The sequence shown here is derived from an EMBL/GenBank/DDBJ whole genome shotgun (WGS) entry which is preliminary data.</text>
</comment>
<feature type="region of interest" description="Disordered" evidence="1">
    <location>
        <begin position="1"/>
        <end position="109"/>
    </location>
</feature>
<evidence type="ECO:0000256" key="1">
    <source>
        <dbReference type="SAM" id="MobiDB-lite"/>
    </source>
</evidence>
<evidence type="ECO:0000313" key="2">
    <source>
        <dbReference type="EMBL" id="KAL3689230.1"/>
    </source>
</evidence>
<dbReference type="EMBL" id="JBJQOH010000004">
    <property type="protein sequence ID" value="KAL3689230.1"/>
    <property type="molecule type" value="Genomic_DNA"/>
</dbReference>
<dbReference type="AlphaFoldDB" id="A0ABD3HFU8"/>
<gene>
    <name evidence="2" type="ORF">R1sor_015539</name>
</gene>
<reference evidence="2 3" key="1">
    <citation type="submission" date="2024-09" db="EMBL/GenBank/DDBJ databases">
        <title>Chromosome-scale assembly of Riccia sorocarpa.</title>
        <authorList>
            <person name="Paukszto L."/>
        </authorList>
    </citation>
    <scope>NUCLEOTIDE SEQUENCE [LARGE SCALE GENOMIC DNA]</scope>
    <source>
        <strain evidence="2">LP-2024</strain>
        <tissue evidence="2">Aerial parts of the thallus</tissue>
    </source>
</reference>
<name>A0ABD3HFU8_9MARC</name>
<evidence type="ECO:0000313" key="3">
    <source>
        <dbReference type="Proteomes" id="UP001633002"/>
    </source>
</evidence>